<evidence type="ECO:0000313" key="1">
    <source>
        <dbReference type="EMBL" id="EDX77806.1"/>
    </source>
</evidence>
<dbReference type="OrthoDB" id="456006at2"/>
<reference evidence="1 2" key="1">
    <citation type="submission" date="2008-07" db="EMBL/GenBank/DDBJ databases">
        <authorList>
            <person name="Tandeau de Marsac N."/>
            <person name="Ferriera S."/>
            <person name="Johnson J."/>
            <person name="Kravitz S."/>
            <person name="Beeson K."/>
            <person name="Sutton G."/>
            <person name="Rogers Y.-H."/>
            <person name="Friedman R."/>
            <person name="Frazier M."/>
            <person name="Venter J.C."/>
        </authorList>
    </citation>
    <scope>NUCLEOTIDE SEQUENCE [LARGE SCALE GENOMIC DNA]</scope>
    <source>
        <strain evidence="1 2">PCC 7420</strain>
    </source>
</reference>
<name>B4VKC1_9CYAN</name>
<dbReference type="EMBL" id="DS989843">
    <property type="protein sequence ID" value="EDX77806.1"/>
    <property type="molecule type" value="Genomic_DNA"/>
</dbReference>
<proteinExistence type="predicted"/>
<organism evidence="1 2">
    <name type="scientific">Coleofasciculus chthonoplastes PCC 7420</name>
    <dbReference type="NCBI Taxonomy" id="118168"/>
    <lineage>
        <taxon>Bacteria</taxon>
        <taxon>Bacillati</taxon>
        <taxon>Cyanobacteriota</taxon>
        <taxon>Cyanophyceae</taxon>
        <taxon>Coleofasciculales</taxon>
        <taxon>Coleofasciculaceae</taxon>
        <taxon>Coleofasciculus</taxon>
    </lineage>
</organism>
<sequence>MVSRYSIVQYVPNPIADERINIGVLAFDDNRVCVRFLSNWERVKRFGTEDIHFLKDFASRMEDAAADGLLFPGDSPNETPKQERLIRVAQNWFNSIQLTEPRGSLDDVESLLADIADTCLLEQPEKPKPRDRAFAVQVTRRKIKNILGDRAKDLVKKNYSLSGHFEKHEFDVVVANGKPYFAAQGISFEVQVKADLQNSIAWKISDVKEHQPDFPLAIVTLPPNPKYPAYKRTYQKVTSMYSELGADILTEDKIEPWVKDHLKPIDTTTMELI</sequence>
<dbReference type="eggNOG" id="ENOG502Z9UB">
    <property type="taxonomic scope" value="Bacteria"/>
</dbReference>
<evidence type="ECO:0000313" key="2">
    <source>
        <dbReference type="Proteomes" id="UP000003835"/>
    </source>
</evidence>
<accession>B4VKC1</accession>
<dbReference type="InterPro" id="IPR021398">
    <property type="entry name" value="DUF3037"/>
</dbReference>
<dbReference type="HOGENOM" id="CLU_1018248_0_0_3"/>
<protein>
    <recommendedName>
        <fullName evidence="3">DUF3037 domain-containing protein</fullName>
    </recommendedName>
</protein>
<dbReference type="AlphaFoldDB" id="B4VKC1"/>
<gene>
    <name evidence="1" type="ORF">MC7420_3130</name>
</gene>
<dbReference type="Proteomes" id="UP000003835">
    <property type="component" value="Unassembled WGS sequence"/>
</dbReference>
<dbReference type="Pfam" id="PF11236">
    <property type="entry name" value="DUF3037"/>
    <property type="match status" value="1"/>
</dbReference>
<keyword evidence="2" id="KW-1185">Reference proteome</keyword>
<evidence type="ECO:0008006" key="3">
    <source>
        <dbReference type="Google" id="ProtNLM"/>
    </source>
</evidence>